<name>A6W598_KINRD</name>
<dbReference type="InterPro" id="IPR028939">
    <property type="entry name" value="P5C_Rdtase_cat_N"/>
</dbReference>
<dbReference type="PANTHER" id="PTHR14239:SF10">
    <property type="entry name" value="REDUCTASE"/>
    <property type="match status" value="1"/>
</dbReference>
<dbReference type="Gene3D" id="3.40.50.720">
    <property type="entry name" value="NAD(P)-binding Rossmann-like Domain"/>
    <property type="match status" value="1"/>
</dbReference>
<keyword evidence="5" id="KW-1185">Reference proteome</keyword>
<proteinExistence type="predicted"/>
<dbReference type="GO" id="GO:0016491">
    <property type="term" value="F:oxidoreductase activity"/>
    <property type="evidence" value="ECO:0007669"/>
    <property type="project" value="UniProtKB-KW"/>
</dbReference>
<evidence type="ECO:0000313" key="4">
    <source>
        <dbReference type="EMBL" id="ABS01987.1"/>
    </source>
</evidence>
<organism evidence="4 5">
    <name type="scientific">Kineococcus radiotolerans (strain ATCC BAA-149 / DSM 14245 / SRS30216)</name>
    <dbReference type="NCBI Taxonomy" id="266940"/>
    <lineage>
        <taxon>Bacteria</taxon>
        <taxon>Bacillati</taxon>
        <taxon>Actinomycetota</taxon>
        <taxon>Actinomycetes</taxon>
        <taxon>Kineosporiales</taxon>
        <taxon>Kineosporiaceae</taxon>
        <taxon>Kineococcus</taxon>
    </lineage>
</organism>
<evidence type="ECO:0000313" key="5">
    <source>
        <dbReference type="Proteomes" id="UP000001116"/>
    </source>
</evidence>
<dbReference type="KEGG" id="kra:Krad_0498"/>
<dbReference type="HOGENOM" id="CLU_076368_0_2_11"/>
<dbReference type="InterPro" id="IPR051267">
    <property type="entry name" value="STEAP_metalloreductase"/>
</dbReference>
<dbReference type="eggNOG" id="COG2085">
    <property type="taxonomic scope" value="Bacteria"/>
</dbReference>
<feature type="region of interest" description="Disordered" evidence="2">
    <location>
        <begin position="192"/>
        <end position="226"/>
    </location>
</feature>
<dbReference type="InterPro" id="IPR036291">
    <property type="entry name" value="NAD(P)-bd_dom_sf"/>
</dbReference>
<dbReference type="PANTHER" id="PTHR14239">
    <property type="entry name" value="DUDULIN-RELATED"/>
    <property type="match status" value="1"/>
</dbReference>
<keyword evidence="1" id="KW-0560">Oxidoreductase</keyword>
<dbReference type="Pfam" id="PF03807">
    <property type="entry name" value="F420_oxidored"/>
    <property type="match status" value="1"/>
</dbReference>
<dbReference type="Proteomes" id="UP000001116">
    <property type="component" value="Chromosome"/>
</dbReference>
<evidence type="ECO:0000259" key="3">
    <source>
        <dbReference type="Pfam" id="PF03807"/>
    </source>
</evidence>
<dbReference type="AlphaFoldDB" id="A6W598"/>
<accession>A6W598</accession>
<reference evidence="5" key="1">
    <citation type="journal article" date="2008" name="PLoS ONE">
        <title>Survival in nuclear waste, extreme resistance, and potential applications gleaned from the genome sequence of Kineococcus radiotolerans SRS30216.</title>
        <authorList>
            <person name="Bagwell C.E."/>
            <person name="Bhat S."/>
            <person name="Hawkins G.M."/>
            <person name="Smith B.W."/>
            <person name="Biswas T."/>
            <person name="Hoover T.R."/>
            <person name="Saunders E."/>
            <person name="Han C.S."/>
            <person name="Tsodikov O.V."/>
            <person name="Shimkets L.J."/>
        </authorList>
    </citation>
    <scope>NUCLEOTIDE SEQUENCE [LARGE SCALE GENOMIC DNA]</scope>
    <source>
        <strain evidence="5">ATCC BAA-149 / DSM 14245 / SRS30216</strain>
    </source>
</reference>
<gene>
    <name evidence="4" type="ordered locus">Krad_0498</name>
</gene>
<sequence length="226" mass="24202">MTTIGIIGSGNIGSVLSRLAVDAGYDVVIANSRGPQSLTDLVDRLGPRARAGTATEAATAGDLVVVTVPLGRVEDLPAEPLAGKVVIDTCNYYPERDGDIAALDSHELTTSEFVQRHFAGARVVKAFNNIFAQNLADLPRPAGAPDRTTLTIAGDDEAAERTVAEFIDAIGYDTFDTGSLAESWRFQRDQPAYAGAYTESGDPAEPRRRTPEELQLLLDRADRSIR</sequence>
<dbReference type="RefSeq" id="WP_012085176.1">
    <property type="nucleotide sequence ID" value="NC_009664.2"/>
</dbReference>
<evidence type="ECO:0000256" key="1">
    <source>
        <dbReference type="ARBA" id="ARBA00023002"/>
    </source>
</evidence>
<dbReference type="OrthoDB" id="1523398at2"/>
<protein>
    <submittedName>
        <fullName evidence="4">NADP oxidoreductase coenzyme F420-dependent</fullName>
    </submittedName>
</protein>
<feature type="domain" description="Pyrroline-5-carboxylate reductase catalytic N-terminal" evidence="3">
    <location>
        <begin position="3"/>
        <end position="92"/>
    </location>
</feature>
<dbReference type="SUPFAM" id="SSF51735">
    <property type="entry name" value="NAD(P)-binding Rossmann-fold domains"/>
    <property type="match status" value="1"/>
</dbReference>
<evidence type="ECO:0000256" key="2">
    <source>
        <dbReference type="SAM" id="MobiDB-lite"/>
    </source>
</evidence>
<dbReference type="STRING" id="266940.Krad_0498"/>
<dbReference type="EMBL" id="CP000750">
    <property type="protein sequence ID" value="ABS01987.1"/>
    <property type="molecule type" value="Genomic_DNA"/>
</dbReference>